<reference evidence="2 3" key="1">
    <citation type="journal article" date="2014" name="Int. J. Syst. Evol. Microbiol.">
        <title>Complete genome sequence of Corynebacterium casei LMG S-19264T (=DSM 44701T), isolated from a smear-ripened cheese.</title>
        <authorList>
            <consortium name="US DOE Joint Genome Institute (JGI-PGF)"/>
            <person name="Walter F."/>
            <person name="Albersmeier A."/>
            <person name="Kalinowski J."/>
            <person name="Ruckert C."/>
        </authorList>
    </citation>
    <scope>NUCLEOTIDE SEQUENCE [LARGE SCALE GENOMIC DNA]</scope>
    <source>
        <strain evidence="2 3">CGMCC 4.7206</strain>
    </source>
</reference>
<organism evidence="2 3">
    <name type="scientific">Saccharopolyspora thermophila</name>
    <dbReference type="NCBI Taxonomy" id="89367"/>
    <lineage>
        <taxon>Bacteria</taxon>
        <taxon>Bacillati</taxon>
        <taxon>Actinomycetota</taxon>
        <taxon>Actinomycetes</taxon>
        <taxon>Pseudonocardiales</taxon>
        <taxon>Pseudonocardiaceae</taxon>
        <taxon>Saccharopolyspora</taxon>
    </lineage>
</organism>
<proteinExistence type="predicted"/>
<accession>A0A917NJI5</accession>
<dbReference type="EMBL" id="BAAAHC010000018">
    <property type="protein sequence ID" value="GAA0535022.1"/>
    <property type="molecule type" value="Genomic_DNA"/>
</dbReference>
<evidence type="ECO:0000313" key="3">
    <source>
        <dbReference type="Proteomes" id="UP000597989"/>
    </source>
</evidence>
<dbReference type="AlphaFoldDB" id="A0A917NJI5"/>
<evidence type="ECO:0000313" key="1">
    <source>
        <dbReference type="EMBL" id="GAA0535022.1"/>
    </source>
</evidence>
<name>A0A917NJI5_9PSEU</name>
<dbReference type="Proteomes" id="UP000597989">
    <property type="component" value="Unassembled WGS sequence"/>
</dbReference>
<evidence type="ECO:0000313" key="2">
    <source>
        <dbReference type="EMBL" id="GGJ05534.1"/>
    </source>
</evidence>
<keyword evidence="4" id="KW-1185">Reference proteome</keyword>
<dbReference type="EMBL" id="BMMT01000025">
    <property type="protein sequence ID" value="GGJ05534.1"/>
    <property type="molecule type" value="Genomic_DNA"/>
</dbReference>
<reference evidence="1 4" key="2">
    <citation type="journal article" date="2019" name="Int. J. Syst. Evol. Microbiol.">
        <title>The Global Catalogue of Microorganisms (GCM) 10K type strain sequencing project: providing services to taxonomists for standard genome sequencing and annotation.</title>
        <authorList>
            <consortium name="The Broad Institute Genomics Platform"/>
            <consortium name="The Broad Institute Genome Sequencing Center for Infectious Disease"/>
            <person name="Wu L."/>
            <person name="Ma J."/>
        </authorList>
    </citation>
    <scope>NUCLEOTIDE SEQUENCE [LARGE SCALE GENOMIC DNA]</scope>
    <source>
        <strain evidence="1 4">JCM 10664</strain>
    </source>
</reference>
<reference evidence="2" key="3">
    <citation type="submission" date="2020-09" db="EMBL/GenBank/DDBJ databases">
        <authorList>
            <person name="Sun Q."/>
            <person name="Zhou Y."/>
        </authorList>
    </citation>
    <scope>NUCLEOTIDE SEQUENCE</scope>
    <source>
        <strain evidence="2">CGMCC 4.7206</strain>
    </source>
</reference>
<comment type="caution">
    <text evidence="2">The sequence shown here is derived from an EMBL/GenBank/DDBJ whole genome shotgun (WGS) entry which is preliminary data.</text>
</comment>
<sequence length="148" mass="16895">MRVNVLERRPVPGGTLVYLEPQGGEPHDRVFTNLDGPDTQIYATESTPEGNRHTRPFLDTQTRFAERGEPPGFELISNTKLCWCLRELIVSVSYSDEYGNHKEKIVIRSDGTPKGRPFETVAWGLSPKFHYDSVYAVSLENGDWIRER</sequence>
<gene>
    <name evidence="1" type="ORF">GCM10009545_42000</name>
    <name evidence="2" type="ORF">GCM10011581_48310</name>
</gene>
<dbReference type="Proteomes" id="UP001500220">
    <property type="component" value="Unassembled WGS sequence"/>
</dbReference>
<evidence type="ECO:0000313" key="4">
    <source>
        <dbReference type="Proteomes" id="UP001500220"/>
    </source>
</evidence>
<reference evidence="1" key="4">
    <citation type="submission" date="2023-12" db="EMBL/GenBank/DDBJ databases">
        <authorList>
            <person name="Sun Q."/>
            <person name="Inoue M."/>
        </authorList>
    </citation>
    <scope>NUCLEOTIDE SEQUENCE</scope>
    <source>
        <strain evidence="1">JCM 10664</strain>
    </source>
</reference>
<protein>
    <submittedName>
        <fullName evidence="2">Uncharacterized protein</fullName>
    </submittedName>
</protein>